<name>A0A1I0L8W8_9ACTN</name>
<dbReference type="EMBL" id="FOHX01000013">
    <property type="protein sequence ID" value="SEU36406.1"/>
    <property type="molecule type" value="Genomic_DNA"/>
</dbReference>
<dbReference type="OrthoDB" id="3687980at2"/>
<proteinExistence type="predicted"/>
<sequence length="109" mass="11861">MTQQVDTRTRARARARDEFARLLAPAGTNAQGAFDSVLGDRVHDATRAEIAGPWFPAPAFMERAAVAQPPPPEMALPPRERPAPTLCRQPAQDVVDLFLYGAAPDRPDT</sequence>
<accession>A0A1I0L8W8</accession>
<dbReference type="Proteomes" id="UP000199361">
    <property type="component" value="Unassembled WGS sequence"/>
</dbReference>
<evidence type="ECO:0000313" key="2">
    <source>
        <dbReference type="Proteomes" id="UP000199361"/>
    </source>
</evidence>
<dbReference type="RefSeq" id="WP_143082491.1">
    <property type="nucleotide sequence ID" value="NZ_FOHX01000013.1"/>
</dbReference>
<organism evidence="1 2">
    <name type="scientific">Nonomuraea wenchangensis</name>
    <dbReference type="NCBI Taxonomy" id="568860"/>
    <lineage>
        <taxon>Bacteria</taxon>
        <taxon>Bacillati</taxon>
        <taxon>Actinomycetota</taxon>
        <taxon>Actinomycetes</taxon>
        <taxon>Streptosporangiales</taxon>
        <taxon>Streptosporangiaceae</taxon>
        <taxon>Nonomuraea</taxon>
    </lineage>
</organism>
<keyword evidence="2" id="KW-1185">Reference proteome</keyword>
<reference evidence="1 2" key="1">
    <citation type="submission" date="2016-10" db="EMBL/GenBank/DDBJ databases">
        <authorList>
            <person name="de Groot N.N."/>
        </authorList>
    </citation>
    <scope>NUCLEOTIDE SEQUENCE [LARGE SCALE GENOMIC DNA]</scope>
    <source>
        <strain evidence="1 2">CGMCC 4.5598</strain>
    </source>
</reference>
<evidence type="ECO:0000313" key="1">
    <source>
        <dbReference type="EMBL" id="SEU36406.1"/>
    </source>
</evidence>
<dbReference type="AlphaFoldDB" id="A0A1I0L8W8"/>
<gene>
    <name evidence="1" type="ORF">SAMN05421811_113212</name>
</gene>
<protein>
    <submittedName>
        <fullName evidence="1">Uncharacterized protein</fullName>
    </submittedName>
</protein>